<keyword evidence="7" id="KW-1185">Reference proteome</keyword>
<feature type="transmembrane region" description="Helical" evidence="5">
    <location>
        <begin position="191"/>
        <end position="215"/>
    </location>
</feature>
<feature type="transmembrane region" description="Helical" evidence="5">
    <location>
        <begin position="94"/>
        <end position="113"/>
    </location>
</feature>
<organism evidence="6 7">
    <name type="scientific">Tistrella bauzanensis</name>
    <dbReference type="NCBI Taxonomy" id="657419"/>
    <lineage>
        <taxon>Bacteria</taxon>
        <taxon>Pseudomonadati</taxon>
        <taxon>Pseudomonadota</taxon>
        <taxon>Alphaproteobacteria</taxon>
        <taxon>Geminicoccales</taxon>
        <taxon>Geminicoccaceae</taxon>
        <taxon>Tistrella</taxon>
    </lineage>
</organism>
<evidence type="ECO:0000313" key="7">
    <source>
        <dbReference type="Proteomes" id="UP000603352"/>
    </source>
</evidence>
<proteinExistence type="inferred from homology"/>
<comment type="similarity">
    <text evidence="5">Belongs to the 4-toluene sulfonate uptake permease (TSUP) (TC 2.A.102) family.</text>
</comment>
<comment type="caution">
    <text evidence="6">The sequence shown here is derived from an EMBL/GenBank/DDBJ whole genome shotgun (WGS) entry which is preliminary data.</text>
</comment>
<feature type="transmembrane region" description="Helical" evidence="5">
    <location>
        <begin position="38"/>
        <end position="56"/>
    </location>
</feature>
<reference evidence="7" key="1">
    <citation type="journal article" date="2019" name="Int. J. Syst. Evol. Microbiol.">
        <title>The Global Catalogue of Microorganisms (GCM) 10K type strain sequencing project: providing services to taxonomists for standard genome sequencing and annotation.</title>
        <authorList>
            <consortium name="The Broad Institute Genomics Platform"/>
            <consortium name="The Broad Institute Genome Sequencing Center for Infectious Disease"/>
            <person name="Wu L."/>
            <person name="Ma J."/>
        </authorList>
    </citation>
    <scope>NUCLEOTIDE SEQUENCE [LARGE SCALE GENOMIC DNA]</scope>
    <source>
        <strain evidence="7">CGMCC 1.10188</strain>
    </source>
</reference>
<evidence type="ECO:0000256" key="4">
    <source>
        <dbReference type="ARBA" id="ARBA00023136"/>
    </source>
</evidence>
<dbReference type="PANTHER" id="PTHR43483:SF3">
    <property type="entry name" value="MEMBRANE TRANSPORTER PROTEIN HI_0806-RELATED"/>
    <property type="match status" value="1"/>
</dbReference>
<evidence type="ECO:0000313" key="6">
    <source>
        <dbReference type="EMBL" id="GGB52532.1"/>
    </source>
</evidence>
<feature type="transmembrane region" description="Helical" evidence="5">
    <location>
        <begin position="158"/>
        <end position="184"/>
    </location>
</feature>
<dbReference type="RefSeq" id="WP_229708272.1">
    <property type="nucleotide sequence ID" value="NZ_BMDZ01000051.1"/>
</dbReference>
<dbReference type="PANTHER" id="PTHR43483">
    <property type="entry name" value="MEMBRANE TRANSPORTER PROTEIN HI_0806-RELATED"/>
    <property type="match status" value="1"/>
</dbReference>
<keyword evidence="5" id="KW-1003">Cell membrane</keyword>
<keyword evidence="3 5" id="KW-1133">Transmembrane helix</keyword>
<name>A0ABQ1IU61_9PROT</name>
<evidence type="ECO:0000256" key="3">
    <source>
        <dbReference type="ARBA" id="ARBA00022989"/>
    </source>
</evidence>
<evidence type="ECO:0000256" key="2">
    <source>
        <dbReference type="ARBA" id="ARBA00022692"/>
    </source>
</evidence>
<feature type="transmembrane region" description="Helical" evidence="5">
    <location>
        <begin position="63"/>
        <end position="82"/>
    </location>
</feature>
<feature type="transmembrane region" description="Helical" evidence="5">
    <location>
        <begin position="258"/>
        <end position="276"/>
    </location>
</feature>
<feature type="transmembrane region" description="Helical" evidence="5">
    <location>
        <begin position="227"/>
        <end position="246"/>
    </location>
</feature>
<dbReference type="EMBL" id="BMDZ01000051">
    <property type="protein sequence ID" value="GGB52532.1"/>
    <property type="molecule type" value="Genomic_DNA"/>
</dbReference>
<comment type="subcellular location">
    <subcellularLocation>
        <location evidence="5">Cell membrane</location>
        <topology evidence="5">Multi-pass membrane protein</topology>
    </subcellularLocation>
    <subcellularLocation>
        <location evidence="1">Membrane</location>
        <topology evidence="1">Multi-pass membrane protein</topology>
    </subcellularLocation>
</comment>
<sequence>MTLDALFHADPFFLAAFAAALLATGAVAGTLAGLLGVGGGIVIVPVLFNLFPLIGIPEEVRMHVAVGTSLATIIPTSIISARAHYRRGGLDTALFWRLMPAVLVGVLIGSWLGSGAKGEVLTLIFGVVALLVAANMALRPEGMTLADNLPGGILRHLIGMVIGGFSVVMGIGGGTLSVPILTAFNYPIRRAVGTASALGLVIGLPGAIAFILAGYGRPDLPPASLGYANLLGFALIVPATMLTAPLGARLAHTISPVWLRRAFALFLFLTAARMFYSLS</sequence>
<evidence type="ECO:0000256" key="5">
    <source>
        <dbReference type="RuleBase" id="RU363041"/>
    </source>
</evidence>
<keyword evidence="4 5" id="KW-0472">Membrane</keyword>
<protein>
    <recommendedName>
        <fullName evidence="5">Probable membrane transporter protein</fullName>
    </recommendedName>
</protein>
<accession>A0ABQ1IU61</accession>
<dbReference type="InterPro" id="IPR002781">
    <property type="entry name" value="TM_pro_TauE-like"/>
</dbReference>
<feature type="transmembrane region" description="Helical" evidence="5">
    <location>
        <begin position="120"/>
        <end position="138"/>
    </location>
</feature>
<gene>
    <name evidence="6" type="ORF">GCM10011505_36930</name>
</gene>
<evidence type="ECO:0000256" key="1">
    <source>
        <dbReference type="ARBA" id="ARBA00004141"/>
    </source>
</evidence>
<dbReference type="Proteomes" id="UP000603352">
    <property type="component" value="Unassembled WGS sequence"/>
</dbReference>
<dbReference type="Pfam" id="PF01925">
    <property type="entry name" value="TauE"/>
    <property type="match status" value="1"/>
</dbReference>
<keyword evidence="2 5" id="KW-0812">Transmembrane</keyword>